<sequence length="128" mass="15103">MNEPDLCDEYKETTSNVTIRMMSMMRDKWKHVITPSVVEIDEKIRADLKEPGIEMSESSSEEEEEDVRDEEGKEKPYLKTFAATYVANPNRVLECEVSLFLYALQQLKLSFFPVDYIYQNTVRRFFIN</sequence>
<proteinExistence type="predicted"/>
<evidence type="ECO:0000313" key="2">
    <source>
        <dbReference type="EMBL" id="KAG1306424.1"/>
    </source>
</evidence>
<feature type="compositionally biased region" description="Acidic residues" evidence="1">
    <location>
        <begin position="59"/>
        <end position="69"/>
    </location>
</feature>
<accession>A0A9P7BQF8</accession>
<dbReference type="EMBL" id="JAANQT010001135">
    <property type="protein sequence ID" value="KAG1306424.1"/>
    <property type="molecule type" value="Genomic_DNA"/>
</dbReference>
<protein>
    <submittedName>
        <fullName evidence="2">Uncharacterized protein</fullName>
    </submittedName>
</protein>
<evidence type="ECO:0000313" key="3">
    <source>
        <dbReference type="Proteomes" id="UP000716291"/>
    </source>
</evidence>
<keyword evidence="3" id="KW-1185">Reference proteome</keyword>
<reference evidence="2" key="1">
    <citation type="journal article" date="2020" name="Microb. Genom.">
        <title>Genetic diversity of clinical and environmental Mucorales isolates obtained from an investigation of mucormycosis cases among solid organ transplant recipients.</title>
        <authorList>
            <person name="Nguyen M.H."/>
            <person name="Kaul D."/>
            <person name="Muto C."/>
            <person name="Cheng S.J."/>
            <person name="Richter R.A."/>
            <person name="Bruno V.M."/>
            <person name="Liu G."/>
            <person name="Beyhan S."/>
            <person name="Sundermann A.J."/>
            <person name="Mounaud S."/>
            <person name="Pasculle A.W."/>
            <person name="Nierman W.C."/>
            <person name="Driscoll E."/>
            <person name="Cumbie R."/>
            <person name="Clancy C.J."/>
            <person name="Dupont C.L."/>
        </authorList>
    </citation>
    <scope>NUCLEOTIDE SEQUENCE</scope>
    <source>
        <strain evidence="2">GL11</strain>
    </source>
</reference>
<dbReference type="Proteomes" id="UP000716291">
    <property type="component" value="Unassembled WGS sequence"/>
</dbReference>
<organism evidence="2 3">
    <name type="scientific">Rhizopus oryzae</name>
    <name type="common">Mucormycosis agent</name>
    <name type="synonym">Rhizopus arrhizus var. delemar</name>
    <dbReference type="NCBI Taxonomy" id="64495"/>
    <lineage>
        <taxon>Eukaryota</taxon>
        <taxon>Fungi</taxon>
        <taxon>Fungi incertae sedis</taxon>
        <taxon>Mucoromycota</taxon>
        <taxon>Mucoromycotina</taxon>
        <taxon>Mucoromycetes</taxon>
        <taxon>Mucorales</taxon>
        <taxon>Mucorineae</taxon>
        <taxon>Rhizopodaceae</taxon>
        <taxon>Rhizopus</taxon>
    </lineage>
</organism>
<gene>
    <name evidence="2" type="ORF">G6F64_007606</name>
</gene>
<feature type="region of interest" description="Disordered" evidence="1">
    <location>
        <begin position="48"/>
        <end position="73"/>
    </location>
</feature>
<dbReference type="OrthoDB" id="10305845at2759"/>
<evidence type="ECO:0000256" key="1">
    <source>
        <dbReference type="SAM" id="MobiDB-lite"/>
    </source>
</evidence>
<dbReference type="AlphaFoldDB" id="A0A9P7BQF8"/>
<name>A0A9P7BQF8_RHIOR</name>
<comment type="caution">
    <text evidence="2">The sequence shown here is derived from an EMBL/GenBank/DDBJ whole genome shotgun (WGS) entry which is preliminary data.</text>
</comment>